<evidence type="ECO:0000256" key="3">
    <source>
        <dbReference type="ARBA" id="ARBA00022723"/>
    </source>
</evidence>
<name>S3C8A8_OPHP1</name>
<feature type="compositionally biased region" description="Basic and acidic residues" evidence="8">
    <location>
        <begin position="575"/>
        <end position="599"/>
    </location>
</feature>
<dbReference type="SUPFAM" id="SSF57850">
    <property type="entry name" value="RING/U-box"/>
    <property type="match status" value="1"/>
</dbReference>
<evidence type="ECO:0000313" key="12">
    <source>
        <dbReference type="Proteomes" id="UP000016923"/>
    </source>
</evidence>
<evidence type="ECO:0000259" key="10">
    <source>
        <dbReference type="SMART" id="SM00744"/>
    </source>
</evidence>
<evidence type="ECO:0000256" key="8">
    <source>
        <dbReference type="SAM" id="MobiDB-lite"/>
    </source>
</evidence>
<evidence type="ECO:0000256" key="4">
    <source>
        <dbReference type="ARBA" id="ARBA00022771"/>
    </source>
</evidence>
<keyword evidence="6 9" id="KW-1133">Transmembrane helix</keyword>
<dbReference type="AlphaFoldDB" id="S3C8A8"/>
<keyword evidence="3" id="KW-0479">Metal-binding</keyword>
<dbReference type="SMART" id="SM00744">
    <property type="entry name" value="RINGv"/>
    <property type="match status" value="1"/>
</dbReference>
<feature type="region of interest" description="Disordered" evidence="8">
    <location>
        <begin position="1"/>
        <end position="35"/>
    </location>
</feature>
<evidence type="ECO:0000313" key="11">
    <source>
        <dbReference type="EMBL" id="EPE09077.1"/>
    </source>
</evidence>
<organism evidence="11 12">
    <name type="scientific">Ophiostoma piceae (strain UAMH 11346)</name>
    <name type="common">Sap stain fungus</name>
    <dbReference type="NCBI Taxonomy" id="1262450"/>
    <lineage>
        <taxon>Eukaryota</taxon>
        <taxon>Fungi</taxon>
        <taxon>Dikarya</taxon>
        <taxon>Ascomycota</taxon>
        <taxon>Pezizomycotina</taxon>
        <taxon>Sordariomycetes</taxon>
        <taxon>Sordariomycetidae</taxon>
        <taxon>Ophiostomatales</taxon>
        <taxon>Ophiostomataceae</taxon>
        <taxon>Ophiostoma</taxon>
    </lineage>
</organism>
<feature type="transmembrane region" description="Helical" evidence="9">
    <location>
        <begin position="164"/>
        <end position="188"/>
    </location>
</feature>
<dbReference type="PANTHER" id="PTHR46283">
    <property type="entry name" value="E3 UBIQUITIN-PROTEIN LIGASE MARCH5"/>
    <property type="match status" value="1"/>
</dbReference>
<dbReference type="STRING" id="1262450.S3C8A8"/>
<keyword evidence="7 9" id="KW-0472">Membrane</keyword>
<dbReference type="EMBL" id="KE148147">
    <property type="protein sequence ID" value="EPE09077.1"/>
    <property type="molecule type" value="Genomic_DNA"/>
</dbReference>
<evidence type="ECO:0000256" key="7">
    <source>
        <dbReference type="ARBA" id="ARBA00023136"/>
    </source>
</evidence>
<dbReference type="OMA" id="DFDLWPP"/>
<feature type="region of interest" description="Disordered" evidence="8">
    <location>
        <begin position="443"/>
        <end position="476"/>
    </location>
</feature>
<dbReference type="eggNOG" id="KOG3053">
    <property type="taxonomic scope" value="Eukaryota"/>
</dbReference>
<reference evidence="11 12" key="1">
    <citation type="journal article" date="2013" name="BMC Genomics">
        <title>The genome and transcriptome of the pine saprophyte Ophiostoma piceae, and a comparison with the bark beetle-associated pine pathogen Grosmannia clavigera.</title>
        <authorList>
            <person name="Haridas S."/>
            <person name="Wang Y."/>
            <person name="Lim L."/>
            <person name="Massoumi Alamouti S."/>
            <person name="Jackman S."/>
            <person name="Docking R."/>
            <person name="Robertson G."/>
            <person name="Birol I."/>
            <person name="Bohlmann J."/>
            <person name="Breuil C."/>
        </authorList>
    </citation>
    <scope>NUCLEOTIDE SEQUENCE [LARGE SCALE GENOMIC DNA]</scope>
    <source>
        <strain evidence="11 12">UAMH 11346</strain>
    </source>
</reference>
<dbReference type="InterPro" id="IPR011016">
    <property type="entry name" value="Znf_RING-CH"/>
</dbReference>
<dbReference type="Proteomes" id="UP000016923">
    <property type="component" value="Unassembled WGS sequence"/>
</dbReference>
<dbReference type="InterPro" id="IPR013083">
    <property type="entry name" value="Znf_RING/FYVE/PHD"/>
</dbReference>
<gene>
    <name evidence="11" type="ORF">F503_06853</name>
</gene>
<dbReference type="Pfam" id="PF12906">
    <property type="entry name" value="RINGv"/>
    <property type="match status" value="1"/>
</dbReference>
<keyword evidence="5" id="KW-0862">Zinc</keyword>
<dbReference type="OrthoDB" id="5817083at2759"/>
<dbReference type="GO" id="GO:0016020">
    <property type="term" value="C:membrane"/>
    <property type="evidence" value="ECO:0007669"/>
    <property type="project" value="UniProtKB-SubCell"/>
</dbReference>
<proteinExistence type="predicted"/>
<feature type="compositionally biased region" description="Acidic residues" evidence="8">
    <location>
        <begin position="21"/>
        <end position="35"/>
    </location>
</feature>
<dbReference type="VEuPathDB" id="FungiDB:F503_06853"/>
<evidence type="ECO:0000256" key="5">
    <source>
        <dbReference type="ARBA" id="ARBA00022833"/>
    </source>
</evidence>
<evidence type="ECO:0000256" key="1">
    <source>
        <dbReference type="ARBA" id="ARBA00004141"/>
    </source>
</evidence>
<feature type="transmembrane region" description="Helical" evidence="9">
    <location>
        <begin position="260"/>
        <end position="280"/>
    </location>
</feature>
<keyword evidence="12" id="KW-1185">Reference proteome</keyword>
<evidence type="ECO:0000256" key="9">
    <source>
        <dbReference type="SAM" id="Phobius"/>
    </source>
</evidence>
<sequence>MDAGEPGPEPYDDMPPLVDVDGSDIIDSNDDAAEDPLADDTRTCFICLQTPDEDPTAAWVAPCPCTLTAHQDCLLQWIDGKERSGAAINDVVDNADNVEDVEVVDDVNNANANANPGPRPRDRPRLRATRKVRCPACDAPIYTLESPPDFWVHIGDSFANKYKYYFAPHILATMAATMAIAGSSYYGFSMFMSVAGPDKVVAWLAGGRPVDFGMLSRRTVSTSLTGRLFSHPADVLWTNARMALLGLVAPTLLLQRAIPLILYGMTAPVTWVWGLEQTLLRYWRTRTVRGALVIEWPPSASTVIMALPNISIAYAMAYNSIFGRLEQRLDRALGHVLEPYVDDNAGAGAAAADNDNGPAAPDAAQAQAPVNPGIFGLVRRVGGAVANMVRGNNNGPNHHHHNHIDEHIEFQIEVVVGGADDVPDHVHFDDRMEEAVVWDDMLGEAPAAPPPNIERRPQQQQQQQQQPQQQPAAAPANDNQIRLFPDQFSIRGAIAASTSQLLLPSIASTMGDLLWLVMPASLTTARQYSWRRERFLSQRWARSLVGGALFLVLRDLLKLYGKYRRVQTRGLRTVKNYDRKQHREERRRAEEKRERERRQQRELVEMREARAAGHGVVGVVDI</sequence>
<comment type="subcellular location">
    <subcellularLocation>
        <location evidence="1">Membrane</location>
        <topology evidence="1">Multi-pass membrane protein</topology>
    </subcellularLocation>
</comment>
<accession>S3C8A8</accession>
<feature type="transmembrane region" description="Helical" evidence="9">
    <location>
        <begin position="300"/>
        <end position="321"/>
    </location>
</feature>
<feature type="domain" description="RING-CH-type" evidence="10">
    <location>
        <begin position="43"/>
        <end position="85"/>
    </location>
</feature>
<feature type="compositionally biased region" description="Low complexity" evidence="8">
    <location>
        <begin position="458"/>
        <end position="476"/>
    </location>
</feature>
<protein>
    <recommendedName>
        <fullName evidence="10">RING-CH-type domain-containing protein</fullName>
    </recommendedName>
</protein>
<feature type="region of interest" description="Disordered" evidence="8">
    <location>
        <begin position="574"/>
        <end position="599"/>
    </location>
</feature>
<evidence type="ECO:0000256" key="2">
    <source>
        <dbReference type="ARBA" id="ARBA00022692"/>
    </source>
</evidence>
<evidence type="ECO:0000256" key="6">
    <source>
        <dbReference type="ARBA" id="ARBA00022989"/>
    </source>
</evidence>
<keyword evidence="2 9" id="KW-0812">Transmembrane</keyword>
<dbReference type="Gene3D" id="3.30.40.10">
    <property type="entry name" value="Zinc/RING finger domain, C3HC4 (zinc finger)"/>
    <property type="match status" value="1"/>
</dbReference>
<dbReference type="HOGENOM" id="CLU_026793_0_0_1"/>
<dbReference type="GO" id="GO:0008270">
    <property type="term" value="F:zinc ion binding"/>
    <property type="evidence" value="ECO:0007669"/>
    <property type="project" value="UniProtKB-KW"/>
</dbReference>
<keyword evidence="4" id="KW-0863">Zinc-finger</keyword>